<reference evidence="3" key="1">
    <citation type="journal article" date="2002" name="Science">
        <title>The draft genome of Ciona intestinalis: insights into chordate and vertebrate origins.</title>
        <authorList>
            <person name="Dehal P."/>
            <person name="Satou Y."/>
            <person name="Campbell R.K."/>
            <person name="Chapman J."/>
            <person name="Degnan B."/>
            <person name="De Tomaso A."/>
            <person name="Davidson B."/>
            <person name="Di Gregorio A."/>
            <person name="Gelpke M."/>
            <person name="Goodstein D.M."/>
            <person name="Harafuji N."/>
            <person name="Hastings K.E."/>
            <person name="Ho I."/>
            <person name="Hotta K."/>
            <person name="Huang W."/>
            <person name="Kawashima T."/>
            <person name="Lemaire P."/>
            <person name="Martinez D."/>
            <person name="Meinertzhagen I.A."/>
            <person name="Necula S."/>
            <person name="Nonaka M."/>
            <person name="Putnam N."/>
            <person name="Rash S."/>
            <person name="Saiga H."/>
            <person name="Satake M."/>
            <person name="Terry A."/>
            <person name="Yamada L."/>
            <person name="Wang H.G."/>
            <person name="Awazu S."/>
            <person name="Azumi K."/>
            <person name="Boore J."/>
            <person name="Branno M."/>
            <person name="Chin-Bow S."/>
            <person name="DeSantis R."/>
            <person name="Doyle S."/>
            <person name="Francino P."/>
            <person name="Keys D.N."/>
            <person name="Haga S."/>
            <person name="Hayashi H."/>
            <person name="Hino K."/>
            <person name="Imai K.S."/>
            <person name="Inaba K."/>
            <person name="Kano S."/>
            <person name="Kobayashi K."/>
            <person name="Kobayashi M."/>
            <person name="Lee B.I."/>
            <person name="Makabe K.W."/>
            <person name="Manohar C."/>
            <person name="Matassi G."/>
            <person name="Medina M."/>
            <person name="Mochizuki Y."/>
            <person name="Mount S."/>
            <person name="Morishita T."/>
            <person name="Miura S."/>
            <person name="Nakayama A."/>
            <person name="Nishizaka S."/>
            <person name="Nomoto H."/>
            <person name="Ohta F."/>
            <person name="Oishi K."/>
            <person name="Rigoutsos I."/>
            <person name="Sano M."/>
            <person name="Sasaki A."/>
            <person name="Sasakura Y."/>
            <person name="Shoguchi E."/>
            <person name="Shin-i T."/>
            <person name="Spagnuolo A."/>
            <person name="Stainier D."/>
            <person name="Suzuki M.M."/>
            <person name="Tassy O."/>
            <person name="Takatori N."/>
            <person name="Tokuoka M."/>
            <person name="Yagi K."/>
            <person name="Yoshizaki F."/>
            <person name="Wada S."/>
            <person name="Zhang C."/>
            <person name="Hyatt P.D."/>
            <person name="Larimer F."/>
            <person name="Detter C."/>
            <person name="Doggett N."/>
            <person name="Glavina T."/>
            <person name="Hawkins T."/>
            <person name="Richardson P."/>
            <person name="Lucas S."/>
            <person name="Kohara Y."/>
            <person name="Levine M."/>
            <person name="Satoh N."/>
            <person name="Rokhsar D.S."/>
        </authorList>
    </citation>
    <scope>NUCLEOTIDE SEQUENCE [LARGE SCALE GENOMIC DNA]</scope>
</reference>
<reference evidence="2" key="4">
    <citation type="submission" date="2025-09" db="UniProtKB">
        <authorList>
            <consortium name="Ensembl"/>
        </authorList>
    </citation>
    <scope>IDENTIFICATION</scope>
</reference>
<dbReference type="EMBL" id="EAAA01000016">
    <property type="status" value="NOT_ANNOTATED_CDS"/>
    <property type="molecule type" value="Genomic_DNA"/>
</dbReference>
<dbReference type="AlphaFoldDB" id="H2XLL0"/>
<keyword evidence="1" id="KW-0812">Transmembrane</keyword>
<evidence type="ECO:0000313" key="2">
    <source>
        <dbReference type="Ensembl" id="ENSCINP00000030542.1"/>
    </source>
</evidence>
<dbReference type="HOGENOM" id="CLU_3399274_0_0_1"/>
<organism evidence="2 3">
    <name type="scientific">Ciona intestinalis</name>
    <name type="common">Transparent sea squirt</name>
    <name type="synonym">Ascidia intestinalis</name>
    <dbReference type="NCBI Taxonomy" id="7719"/>
    <lineage>
        <taxon>Eukaryota</taxon>
        <taxon>Metazoa</taxon>
        <taxon>Chordata</taxon>
        <taxon>Tunicata</taxon>
        <taxon>Ascidiacea</taxon>
        <taxon>Phlebobranchia</taxon>
        <taxon>Cionidae</taxon>
        <taxon>Ciona</taxon>
    </lineage>
</organism>
<sequence length="31" mass="3694">MLSVCVLRFCSIWLMILLLYLMESIILKSFN</sequence>
<protein>
    <submittedName>
        <fullName evidence="2">Uncharacterized protein</fullName>
    </submittedName>
</protein>
<dbReference type="Proteomes" id="UP000008144">
    <property type="component" value="Chromosome 1"/>
</dbReference>
<feature type="transmembrane region" description="Helical" evidence="1">
    <location>
        <begin position="6"/>
        <end position="27"/>
    </location>
</feature>
<evidence type="ECO:0000313" key="3">
    <source>
        <dbReference type="Proteomes" id="UP000008144"/>
    </source>
</evidence>
<keyword evidence="1" id="KW-1133">Transmembrane helix</keyword>
<reference evidence="2" key="3">
    <citation type="submission" date="2025-08" db="UniProtKB">
        <authorList>
            <consortium name="Ensembl"/>
        </authorList>
    </citation>
    <scope>IDENTIFICATION</scope>
</reference>
<keyword evidence="3" id="KW-1185">Reference proteome</keyword>
<dbReference type="InParanoid" id="H2XLL0"/>
<reference evidence="2" key="2">
    <citation type="journal article" date="2008" name="Genome Biol.">
        <title>Improved genome assembly and evidence-based global gene model set for the chordate Ciona intestinalis: new insight into intron and operon populations.</title>
        <authorList>
            <person name="Satou Y."/>
            <person name="Mineta K."/>
            <person name="Ogasawara M."/>
            <person name="Sasakura Y."/>
            <person name="Shoguchi E."/>
            <person name="Ueno K."/>
            <person name="Yamada L."/>
            <person name="Matsumoto J."/>
            <person name="Wasserscheid J."/>
            <person name="Dewar K."/>
            <person name="Wiley G.B."/>
            <person name="Macmil S.L."/>
            <person name="Roe B.A."/>
            <person name="Zeller R.W."/>
            <person name="Hastings K.E."/>
            <person name="Lemaire P."/>
            <person name="Lindquist E."/>
            <person name="Endo T."/>
            <person name="Hotta K."/>
            <person name="Inaba K."/>
        </authorList>
    </citation>
    <scope>NUCLEOTIDE SEQUENCE [LARGE SCALE GENOMIC DNA]</scope>
    <source>
        <strain evidence="2">wild type</strain>
    </source>
</reference>
<dbReference type="Ensembl" id="ENSCINT00000035424.1">
    <property type="protein sequence ID" value="ENSCINP00000030542.1"/>
    <property type="gene ID" value="ENSCING00000024029.1"/>
</dbReference>
<keyword evidence="1" id="KW-0472">Membrane</keyword>
<proteinExistence type="predicted"/>
<name>H2XLL0_CIOIN</name>
<evidence type="ECO:0000256" key="1">
    <source>
        <dbReference type="SAM" id="Phobius"/>
    </source>
</evidence>
<accession>H2XLL0</accession>